<evidence type="ECO:0000313" key="2">
    <source>
        <dbReference type="EMBL" id="KAF3032993.1"/>
    </source>
</evidence>
<comment type="caution">
    <text evidence="2">The sequence shown here is derived from an EMBL/GenBank/DDBJ whole genome shotgun (WGS) entry which is preliminary data.</text>
</comment>
<organism evidence="2 3">
    <name type="scientific">Didymella heteroderae</name>
    <dbReference type="NCBI Taxonomy" id="1769908"/>
    <lineage>
        <taxon>Eukaryota</taxon>
        <taxon>Fungi</taxon>
        <taxon>Dikarya</taxon>
        <taxon>Ascomycota</taxon>
        <taxon>Pezizomycotina</taxon>
        <taxon>Dothideomycetes</taxon>
        <taxon>Pleosporomycetidae</taxon>
        <taxon>Pleosporales</taxon>
        <taxon>Pleosporineae</taxon>
        <taxon>Didymellaceae</taxon>
        <taxon>Didymella</taxon>
    </lineage>
</organism>
<feature type="signal peptide" evidence="1">
    <location>
        <begin position="1"/>
        <end position="19"/>
    </location>
</feature>
<keyword evidence="1" id="KW-0732">Signal</keyword>
<evidence type="ECO:0000256" key="1">
    <source>
        <dbReference type="SAM" id="SignalP"/>
    </source>
</evidence>
<evidence type="ECO:0000313" key="3">
    <source>
        <dbReference type="Proteomes" id="UP000758155"/>
    </source>
</evidence>
<proteinExistence type="predicted"/>
<dbReference type="AlphaFoldDB" id="A0A9P4WI62"/>
<accession>A0A9P4WI62</accession>
<keyword evidence="3" id="KW-1185">Reference proteome</keyword>
<sequence>MKLPFTALLPISLAFSTLAAPTDTGRQAHDVAPSFEAPKSAPPGNYCGKCNLTGTGRLRELRTSKPANKCNTLNHGENYGPCVNQYCGLCVMFKDDDCQGDITFWGGKGAGSFDAKAARSYYCM</sequence>
<gene>
    <name evidence="2" type="ORF">E8E12_004103</name>
</gene>
<reference evidence="2" key="1">
    <citation type="submission" date="2019-04" db="EMBL/GenBank/DDBJ databases">
        <title>Sequencing of skin fungus with MAO and IRED activity.</title>
        <authorList>
            <person name="Marsaioli A.J."/>
            <person name="Bonatto J.M.C."/>
            <person name="Reis Junior O."/>
        </authorList>
    </citation>
    <scope>NUCLEOTIDE SEQUENCE</scope>
    <source>
        <strain evidence="2">28M1</strain>
    </source>
</reference>
<protein>
    <submittedName>
        <fullName evidence="2">Uncharacterized protein</fullName>
    </submittedName>
</protein>
<name>A0A9P4WI62_9PLEO</name>
<dbReference type="OrthoDB" id="3685541at2759"/>
<dbReference type="Proteomes" id="UP000758155">
    <property type="component" value="Unassembled WGS sequence"/>
</dbReference>
<dbReference type="EMBL" id="SWKV01000089">
    <property type="protein sequence ID" value="KAF3032993.1"/>
    <property type="molecule type" value="Genomic_DNA"/>
</dbReference>
<feature type="chain" id="PRO_5040138972" evidence="1">
    <location>
        <begin position="20"/>
        <end position="124"/>
    </location>
</feature>